<dbReference type="AlphaFoldDB" id="A0A8D9A0K5"/>
<accession>A0A8D9A0K5</accession>
<organism evidence="1">
    <name type="scientific">Cacopsylla melanoneura</name>
    <dbReference type="NCBI Taxonomy" id="428564"/>
    <lineage>
        <taxon>Eukaryota</taxon>
        <taxon>Metazoa</taxon>
        <taxon>Ecdysozoa</taxon>
        <taxon>Arthropoda</taxon>
        <taxon>Hexapoda</taxon>
        <taxon>Insecta</taxon>
        <taxon>Pterygota</taxon>
        <taxon>Neoptera</taxon>
        <taxon>Paraneoptera</taxon>
        <taxon>Hemiptera</taxon>
        <taxon>Sternorrhyncha</taxon>
        <taxon>Psylloidea</taxon>
        <taxon>Psyllidae</taxon>
        <taxon>Psyllinae</taxon>
        <taxon>Cacopsylla</taxon>
    </lineage>
</organism>
<evidence type="ECO:0000313" key="1">
    <source>
        <dbReference type="EMBL" id="CAG6755151.1"/>
    </source>
</evidence>
<reference evidence="1" key="1">
    <citation type="submission" date="2021-05" db="EMBL/GenBank/DDBJ databases">
        <authorList>
            <person name="Alioto T."/>
            <person name="Alioto T."/>
            <person name="Gomez Garrido J."/>
        </authorList>
    </citation>
    <scope>NUCLEOTIDE SEQUENCE</scope>
</reference>
<protein>
    <submittedName>
        <fullName evidence="1">Uncharacterized protein</fullName>
    </submittedName>
</protein>
<sequence length="100" mass="11833">MCIINTIRRGTHQRPLTIEVFPTLMYFATQMQNFIRHLHLSFQDQETGLREVGYIALSGDGNKFFLWLTETYPKFPTKNAFASWCTKKKKKKCYNTLKLH</sequence>
<name>A0A8D9A0K5_9HEMI</name>
<proteinExistence type="predicted"/>
<dbReference type="EMBL" id="HBUF01541281">
    <property type="protein sequence ID" value="CAG6755151.1"/>
    <property type="molecule type" value="Transcribed_RNA"/>
</dbReference>